<name>A0A0G0ULK1_9BACT</name>
<protein>
    <submittedName>
        <fullName evidence="2">Uncharacterized protein</fullName>
    </submittedName>
</protein>
<comment type="caution">
    <text evidence="2">The sequence shown here is derived from an EMBL/GenBank/DDBJ whole genome shotgun (WGS) entry which is preliminary data.</text>
</comment>
<sequence length="123" mass="13226">MDWMLLVLETNMLTQKLDLEQIQKGAFPDSNFGGTTKIGDIISSVLPYIFGAAGIALLIYLILGGFQIMTSRGDPKAMQAAQSKITNAVIGFIIVFLAFIIVQLLGQVLGLKGTLFSQIFGGN</sequence>
<keyword evidence="1" id="KW-0812">Transmembrane</keyword>
<reference evidence="2 3" key="1">
    <citation type="journal article" date="2015" name="Nature">
        <title>rRNA introns, odd ribosomes, and small enigmatic genomes across a large radiation of phyla.</title>
        <authorList>
            <person name="Brown C.T."/>
            <person name="Hug L.A."/>
            <person name="Thomas B.C."/>
            <person name="Sharon I."/>
            <person name="Castelle C.J."/>
            <person name="Singh A."/>
            <person name="Wilkins M.J."/>
            <person name="Williams K.H."/>
            <person name="Banfield J.F."/>
        </authorList>
    </citation>
    <scope>NUCLEOTIDE SEQUENCE [LARGE SCALE GENOMIC DNA]</scope>
</reference>
<dbReference type="EMBL" id="LCAL01000029">
    <property type="protein sequence ID" value="KKR89644.1"/>
    <property type="molecule type" value="Genomic_DNA"/>
</dbReference>
<keyword evidence="1" id="KW-1133">Transmembrane helix</keyword>
<evidence type="ECO:0000256" key="1">
    <source>
        <dbReference type="SAM" id="Phobius"/>
    </source>
</evidence>
<organism evidence="2 3">
    <name type="scientific">Candidatus Woesebacteria bacterium GW2011_GWD1_41_12</name>
    <dbReference type="NCBI Taxonomy" id="1618593"/>
    <lineage>
        <taxon>Bacteria</taxon>
        <taxon>Candidatus Woeseibacteriota</taxon>
    </lineage>
</organism>
<evidence type="ECO:0000313" key="2">
    <source>
        <dbReference type="EMBL" id="KKR89644.1"/>
    </source>
</evidence>
<dbReference type="AlphaFoldDB" id="A0A0G0ULK1"/>
<gene>
    <name evidence="2" type="ORF">UU39_C0029G0007</name>
</gene>
<keyword evidence="1" id="KW-0472">Membrane</keyword>
<feature type="transmembrane region" description="Helical" evidence="1">
    <location>
        <begin position="45"/>
        <end position="64"/>
    </location>
</feature>
<dbReference type="NCBIfam" id="NF045849">
    <property type="entry name" value="ICE_MMCAP2_0565"/>
    <property type="match status" value="1"/>
</dbReference>
<feature type="transmembrane region" description="Helical" evidence="1">
    <location>
        <begin position="85"/>
        <end position="106"/>
    </location>
</feature>
<evidence type="ECO:0000313" key="3">
    <source>
        <dbReference type="Proteomes" id="UP000034275"/>
    </source>
</evidence>
<dbReference type="Proteomes" id="UP000034275">
    <property type="component" value="Unassembled WGS sequence"/>
</dbReference>
<dbReference type="InterPro" id="IPR043993">
    <property type="entry name" value="T4SS_pilin"/>
</dbReference>
<accession>A0A0G0ULK1</accession>
<dbReference type="Pfam" id="PF18895">
    <property type="entry name" value="T4SS_pilin"/>
    <property type="match status" value="1"/>
</dbReference>
<proteinExistence type="predicted"/>